<dbReference type="PANTHER" id="PTHR37984">
    <property type="entry name" value="PROTEIN CBG26694"/>
    <property type="match status" value="1"/>
</dbReference>
<evidence type="ECO:0000259" key="1">
    <source>
        <dbReference type="PROSITE" id="PS50994"/>
    </source>
</evidence>
<dbReference type="GO" id="GO:0003676">
    <property type="term" value="F:nucleic acid binding"/>
    <property type="evidence" value="ECO:0007669"/>
    <property type="project" value="InterPro"/>
</dbReference>
<reference evidence="2 3" key="1">
    <citation type="submission" date="2020-02" db="EMBL/GenBank/DDBJ databases">
        <authorList>
            <person name="Ferguson B K."/>
        </authorList>
    </citation>
    <scope>NUCLEOTIDE SEQUENCE [LARGE SCALE GENOMIC DNA]</scope>
</reference>
<evidence type="ECO:0000313" key="2">
    <source>
        <dbReference type="EMBL" id="CAB0039293.1"/>
    </source>
</evidence>
<dbReference type="InterPro" id="IPR001584">
    <property type="entry name" value="Integrase_cat-core"/>
</dbReference>
<gene>
    <name evidence="2" type="ORF">TBRA_LOCUS11041</name>
</gene>
<sequence>MKKLSEVKKSPSKYTNWYIEDGMLYKRSYNALLDPVSNAENSWRLVVTAEQRERVLTESHCLTSSGHLGAKKTYDRLACEYGGRVCGMQWRSIATRATYVSDIKVPQTGPKGLMTRRVVDRPWAVVAADMMEFPRSKIRTSTCWFFKTCSRGGLKLYRYAKRTVLNVLRAFEELVLFRWETPEFLLTDNGKEFDNAVVNTALEEYGVKTYFTPPYYPSANVVGAQ</sequence>
<protein>
    <recommendedName>
        <fullName evidence="1">Integrase catalytic domain-containing protein</fullName>
    </recommendedName>
</protein>
<dbReference type="SUPFAM" id="SSF53098">
    <property type="entry name" value="Ribonuclease H-like"/>
    <property type="match status" value="1"/>
</dbReference>
<evidence type="ECO:0000313" key="3">
    <source>
        <dbReference type="Proteomes" id="UP000479190"/>
    </source>
</evidence>
<dbReference type="OrthoDB" id="2286242at2759"/>
<dbReference type="PANTHER" id="PTHR37984:SF5">
    <property type="entry name" value="PROTEIN NYNRIN-LIKE"/>
    <property type="match status" value="1"/>
</dbReference>
<feature type="domain" description="Integrase catalytic" evidence="1">
    <location>
        <begin position="118"/>
        <end position="225"/>
    </location>
</feature>
<proteinExistence type="predicted"/>
<dbReference type="EMBL" id="CADCXV010000950">
    <property type="protein sequence ID" value="CAB0039293.1"/>
    <property type="molecule type" value="Genomic_DNA"/>
</dbReference>
<dbReference type="InterPro" id="IPR012337">
    <property type="entry name" value="RNaseH-like_sf"/>
</dbReference>
<dbReference type="Gene3D" id="3.30.420.10">
    <property type="entry name" value="Ribonuclease H-like superfamily/Ribonuclease H"/>
    <property type="match status" value="1"/>
</dbReference>
<dbReference type="PROSITE" id="PS50994">
    <property type="entry name" value="INTEGRASE"/>
    <property type="match status" value="1"/>
</dbReference>
<dbReference type="Proteomes" id="UP000479190">
    <property type="component" value="Unassembled WGS sequence"/>
</dbReference>
<keyword evidence="3" id="KW-1185">Reference proteome</keyword>
<dbReference type="AlphaFoldDB" id="A0A6H5ILY3"/>
<dbReference type="InterPro" id="IPR050951">
    <property type="entry name" value="Retrovirus_Pol_polyprotein"/>
</dbReference>
<dbReference type="InterPro" id="IPR036397">
    <property type="entry name" value="RNaseH_sf"/>
</dbReference>
<organism evidence="2 3">
    <name type="scientific">Trichogramma brassicae</name>
    <dbReference type="NCBI Taxonomy" id="86971"/>
    <lineage>
        <taxon>Eukaryota</taxon>
        <taxon>Metazoa</taxon>
        <taxon>Ecdysozoa</taxon>
        <taxon>Arthropoda</taxon>
        <taxon>Hexapoda</taxon>
        <taxon>Insecta</taxon>
        <taxon>Pterygota</taxon>
        <taxon>Neoptera</taxon>
        <taxon>Endopterygota</taxon>
        <taxon>Hymenoptera</taxon>
        <taxon>Apocrita</taxon>
        <taxon>Proctotrupomorpha</taxon>
        <taxon>Chalcidoidea</taxon>
        <taxon>Trichogrammatidae</taxon>
        <taxon>Trichogramma</taxon>
    </lineage>
</organism>
<dbReference type="GO" id="GO:0015074">
    <property type="term" value="P:DNA integration"/>
    <property type="evidence" value="ECO:0007669"/>
    <property type="project" value="InterPro"/>
</dbReference>
<accession>A0A6H5ILY3</accession>
<dbReference type="Gene3D" id="1.10.340.70">
    <property type="match status" value="1"/>
</dbReference>
<name>A0A6H5ILY3_9HYME</name>